<reference evidence="1 2" key="1">
    <citation type="submission" date="2017-05" db="EMBL/GenBank/DDBJ databases">
        <title>Genomic insights into alkan degradation activity of Oleiphilus messinensis.</title>
        <authorList>
            <person name="Kozyavkin S.A."/>
            <person name="Slesarev A.I."/>
            <person name="Golyshin P.N."/>
            <person name="Korzhenkov A."/>
            <person name="Golyshina O.N."/>
            <person name="Toshchakov S.V."/>
        </authorList>
    </citation>
    <scope>NUCLEOTIDE SEQUENCE [LARGE SCALE GENOMIC DNA]</scope>
    <source>
        <strain evidence="1 2">ME102</strain>
    </source>
</reference>
<dbReference type="InterPro" id="IPR008551">
    <property type="entry name" value="TANGO2"/>
</dbReference>
<evidence type="ECO:0000313" key="1">
    <source>
        <dbReference type="EMBL" id="ARU58669.1"/>
    </source>
</evidence>
<dbReference type="PANTHER" id="PTHR17985">
    <property type="entry name" value="SER/THR-RICH PROTEIN T10 IN DGCR REGION"/>
    <property type="match status" value="1"/>
</dbReference>
<proteinExistence type="predicted"/>
<gene>
    <name evidence="1" type="ORF">OLMES_4674</name>
</gene>
<protein>
    <submittedName>
        <fullName evidence="1">Ser/Thr-rich protein T10</fullName>
    </submittedName>
</protein>
<dbReference type="Pfam" id="PF05742">
    <property type="entry name" value="TANGO2"/>
    <property type="match status" value="1"/>
</dbReference>
<dbReference type="PANTHER" id="PTHR17985:SF8">
    <property type="entry name" value="TRANSPORT AND GOLGI ORGANIZATION PROTEIN 2 HOMOLOG"/>
    <property type="match status" value="1"/>
</dbReference>
<dbReference type="EMBL" id="CP021425">
    <property type="protein sequence ID" value="ARU58669.1"/>
    <property type="molecule type" value="Genomic_DNA"/>
</dbReference>
<sequence>MIMISNRDEFHERPTAAARHWPENPEIYGGRDLREGGTWLGLHQSGRFAAVTNYREPGSPAAAQSRGKLVTDYLTSSSPTRNHLELLRLQQRQYGGFNLLAGDDKDLFYISNRCKQAGYPLKPGFYSLSNHLLNSPWPKVQKAKQIIESQVKAYGESLQLQSSNSFVAMTEMGENLIKGFRDEQQAPDGELPDTGVGFQIEKMLSSIFIKTPGYGTRCSTFFAKHVSGKSLITEMSYQPDGEISGRIQSQLTPDNWTSN</sequence>
<dbReference type="KEGG" id="ome:OLMES_4674"/>
<name>A0A1Y0IES9_9GAMM</name>
<keyword evidence="2" id="KW-1185">Reference proteome</keyword>
<evidence type="ECO:0000313" key="2">
    <source>
        <dbReference type="Proteomes" id="UP000196027"/>
    </source>
</evidence>
<dbReference type="AlphaFoldDB" id="A0A1Y0IES9"/>
<accession>A0A1Y0IES9</accession>
<dbReference type="Proteomes" id="UP000196027">
    <property type="component" value="Chromosome"/>
</dbReference>
<organism evidence="1 2">
    <name type="scientific">Oleiphilus messinensis</name>
    <dbReference type="NCBI Taxonomy" id="141451"/>
    <lineage>
        <taxon>Bacteria</taxon>
        <taxon>Pseudomonadati</taxon>
        <taxon>Pseudomonadota</taxon>
        <taxon>Gammaproteobacteria</taxon>
        <taxon>Oceanospirillales</taxon>
        <taxon>Oleiphilaceae</taxon>
        <taxon>Oleiphilus</taxon>
    </lineage>
</organism>